<sequence>MTETIPLPHGLNAILIPRNTPCPICGLTAEPLTHQHLCPTCTTLVANEHPIATEFANRIHDTQP</sequence>
<comment type="caution">
    <text evidence="1">The sequence shown here is derived from an EMBL/GenBank/DDBJ whole genome shotgun (WGS) entry which is preliminary data.</text>
</comment>
<evidence type="ECO:0000313" key="2">
    <source>
        <dbReference type="Proteomes" id="UP001185899"/>
    </source>
</evidence>
<accession>A0ABU4AXC2</accession>
<proteinExistence type="predicted"/>
<dbReference type="EMBL" id="JAWLKE010000003">
    <property type="protein sequence ID" value="MDV6230874.1"/>
    <property type="molecule type" value="Genomic_DNA"/>
</dbReference>
<dbReference type="RefSeq" id="WP_317548246.1">
    <property type="nucleotide sequence ID" value="NZ_JAWLKE010000003.1"/>
</dbReference>
<keyword evidence="2" id="KW-1185">Reference proteome</keyword>
<name>A0ABU4AXC2_9NOCA</name>
<evidence type="ECO:0000313" key="1">
    <source>
        <dbReference type="EMBL" id="MDV6230874.1"/>
    </source>
</evidence>
<protein>
    <submittedName>
        <fullName evidence="1">Uncharacterized protein</fullName>
    </submittedName>
</protein>
<dbReference type="Proteomes" id="UP001185899">
    <property type="component" value="Unassembled WGS sequence"/>
</dbReference>
<reference evidence="1 2" key="1">
    <citation type="submission" date="2023-10" db="EMBL/GenBank/DDBJ databases">
        <title>Development of a sustainable strategy for remediation of hydrocarbon-contaminated territories based on the waste exchange concept.</title>
        <authorList>
            <person name="Krivoruchko A."/>
        </authorList>
    </citation>
    <scope>NUCLEOTIDE SEQUENCE [LARGE SCALE GENOMIC DNA]</scope>
    <source>
        <strain evidence="1 2">IEGM 1322</strain>
    </source>
</reference>
<organism evidence="1 2">
    <name type="scientific">Rhodococcus cercidiphylli</name>
    <dbReference type="NCBI Taxonomy" id="489916"/>
    <lineage>
        <taxon>Bacteria</taxon>
        <taxon>Bacillati</taxon>
        <taxon>Actinomycetota</taxon>
        <taxon>Actinomycetes</taxon>
        <taxon>Mycobacteriales</taxon>
        <taxon>Nocardiaceae</taxon>
        <taxon>Rhodococcus</taxon>
    </lineage>
</organism>
<gene>
    <name evidence="1" type="ORF">R3P95_09960</name>
</gene>